<dbReference type="Proteomes" id="UP000202440">
    <property type="component" value="Chromosome"/>
</dbReference>
<keyword evidence="1" id="KW-0547">Nucleotide-binding</keyword>
<keyword evidence="4" id="KW-0808">Transferase</keyword>
<dbReference type="AlphaFoldDB" id="A0A222FFX9"/>
<dbReference type="InterPro" id="IPR002575">
    <property type="entry name" value="Aminoglycoside_PTrfase"/>
</dbReference>
<gene>
    <name evidence="4" type="ORF">CHH28_01325</name>
</gene>
<dbReference type="GO" id="GO:0005524">
    <property type="term" value="F:ATP binding"/>
    <property type="evidence" value="ECO:0007669"/>
    <property type="project" value="UniProtKB-KW"/>
</dbReference>
<proteinExistence type="predicted"/>
<dbReference type="PANTHER" id="PTHR33540:SF1">
    <property type="entry name" value="N-ACETYLMURAMATE_N-ACETYLGLUCOSAMINE KINASE"/>
    <property type="match status" value="1"/>
</dbReference>
<reference evidence="4 5" key="1">
    <citation type="submission" date="2017-07" db="EMBL/GenBank/DDBJ databases">
        <title>Annotated genome sequence of Bacterioplanes sanyensis isolated from Red Sea.</title>
        <authorList>
            <person name="Rehman Z.U."/>
        </authorList>
    </citation>
    <scope>NUCLEOTIDE SEQUENCE [LARGE SCALE GENOMIC DNA]</scope>
    <source>
        <strain evidence="4 5">NV9</strain>
    </source>
</reference>
<accession>A0A222FFX9</accession>
<dbReference type="EMBL" id="CP022530">
    <property type="protein sequence ID" value="ASP37404.1"/>
    <property type="molecule type" value="Genomic_DNA"/>
</dbReference>
<dbReference type="Pfam" id="PF01636">
    <property type="entry name" value="APH"/>
    <property type="match status" value="1"/>
</dbReference>
<sequence>MDPRQLAVAEWAADALKQHSSVNVIAELESVAGDASFRRYFRLRYRQRSWIVVDAPPEYEDCRLFVHIAKQWYAQGVRVPQPLAVDAERGFMLLEDFGDTWLWHALTQPSQTQEQVAGWYHKAIEQLLQLQQLPSKDLRAYDAEMLQREMALFPHWLCEQHLQLTLNADEKTMLQRTFALLAEQALQQPQVAVHRDYHSRNLMVLEDGPLGILDFQDAVAGPPTYDLVSLLRDCYLHWPDAWVEELAGEYWEAARPAGIYLNDWSNFRRDFDLMGLQRHLKAAGIFARLSIRDGKSGYLKDIPNTCRYLLDISARYPEFEPFHDWLQLRVMPELLQEVGESA</sequence>
<dbReference type="SUPFAM" id="SSF56112">
    <property type="entry name" value="Protein kinase-like (PK-like)"/>
    <property type="match status" value="1"/>
</dbReference>
<organism evidence="4 5">
    <name type="scientific">Bacterioplanes sanyensis</name>
    <dbReference type="NCBI Taxonomy" id="1249553"/>
    <lineage>
        <taxon>Bacteria</taxon>
        <taxon>Pseudomonadati</taxon>
        <taxon>Pseudomonadota</taxon>
        <taxon>Gammaproteobacteria</taxon>
        <taxon>Oceanospirillales</taxon>
        <taxon>Oceanospirillaceae</taxon>
        <taxon>Bacterioplanes</taxon>
    </lineage>
</organism>
<dbReference type="Gene3D" id="3.30.200.20">
    <property type="entry name" value="Phosphorylase Kinase, domain 1"/>
    <property type="match status" value="1"/>
</dbReference>
<evidence type="ECO:0000259" key="3">
    <source>
        <dbReference type="Pfam" id="PF01636"/>
    </source>
</evidence>
<evidence type="ECO:0000313" key="4">
    <source>
        <dbReference type="EMBL" id="ASP37404.1"/>
    </source>
</evidence>
<dbReference type="PANTHER" id="PTHR33540">
    <property type="entry name" value="TRNA THREONYLCARBAMOYLADENOSINE BIOSYNTHESIS PROTEIN TSAE"/>
    <property type="match status" value="1"/>
</dbReference>
<dbReference type="Gene3D" id="3.90.1200.10">
    <property type="match status" value="1"/>
</dbReference>
<dbReference type="KEGG" id="bsan:CHH28_01325"/>
<keyword evidence="5" id="KW-1185">Reference proteome</keyword>
<dbReference type="RefSeq" id="WP_094058622.1">
    <property type="nucleotide sequence ID" value="NZ_CP022530.1"/>
</dbReference>
<dbReference type="OrthoDB" id="9809275at2"/>
<keyword evidence="2" id="KW-0067">ATP-binding</keyword>
<name>A0A222FFX9_9GAMM</name>
<evidence type="ECO:0000256" key="2">
    <source>
        <dbReference type="ARBA" id="ARBA00022840"/>
    </source>
</evidence>
<evidence type="ECO:0000313" key="5">
    <source>
        <dbReference type="Proteomes" id="UP000202440"/>
    </source>
</evidence>
<evidence type="ECO:0000256" key="1">
    <source>
        <dbReference type="ARBA" id="ARBA00022741"/>
    </source>
</evidence>
<dbReference type="GO" id="GO:0016740">
    <property type="term" value="F:transferase activity"/>
    <property type="evidence" value="ECO:0007669"/>
    <property type="project" value="UniProtKB-KW"/>
</dbReference>
<dbReference type="InterPro" id="IPR011009">
    <property type="entry name" value="Kinase-like_dom_sf"/>
</dbReference>
<protein>
    <submittedName>
        <fullName evidence="4">Aminoglycoside phosphotransferase</fullName>
    </submittedName>
</protein>
<feature type="domain" description="Aminoglycoside phosphotransferase" evidence="3">
    <location>
        <begin position="28"/>
        <end position="255"/>
    </location>
</feature>